<protein>
    <recommendedName>
        <fullName evidence="1">VapC45 PIN like domain-containing protein</fullName>
    </recommendedName>
</protein>
<comment type="caution">
    <text evidence="2">The sequence shown here is derived from an EMBL/GenBank/DDBJ whole genome shotgun (WGS) entry which is preliminary data.</text>
</comment>
<gene>
    <name evidence="2" type="ORF">A9A59_0303</name>
</gene>
<organism evidence="2 3">
    <name type="scientific">Tepidiforma thermophila (strain KCTC 52669 / CGMCC 1.13589 / G233)</name>
    <dbReference type="NCBI Taxonomy" id="2761530"/>
    <lineage>
        <taxon>Bacteria</taxon>
        <taxon>Bacillati</taxon>
        <taxon>Chloroflexota</taxon>
        <taxon>Tepidiformia</taxon>
        <taxon>Tepidiformales</taxon>
        <taxon>Tepidiformaceae</taxon>
        <taxon>Tepidiforma</taxon>
    </lineage>
</organism>
<evidence type="ECO:0000259" key="1">
    <source>
        <dbReference type="Pfam" id="PF18478"/>
    </source>
</evidence>
<dbReference type="RefSeq" id="WP_098502585.1">
    <property type="nucleotide sequence ID" value="NZ_PDJQ01000001.1"/>
</dbReference>
<dbReference type="EMBL" id="PDJQ01000001">
    <property type="protein sequence ID" value="PFG73109.1"/>
    <property type="molecule type" value="Genomic_DNA"/>
</dbReference>
<evidence type="ECO:0000313" key="2">
    <source>
        <dbReference type="EMBL" id="PFG73109.1"/>
    </source>
</evidence>
<accession>A0A2A9HE79</accession>
<dbReference type="Proteomes" id="UP000223071">
    <property type="component" value="Unassembled WGS sequence"/>
</dbReference>
<reference evidence="2 3" key="1">
    <citation type="submission" date="2017-09" db="EMBL/GenBank/DDBJ databases">
        <title>Sequencing the genomes of two abundant thermophiles in Great Basin hot springs: Thermocrinis jamiesonii and novel Chloroflexi Thermoflexus hugenholtzii.</title>
        <authorList>
            <person name="Hedlund B."/>
        </authorList>
    </citation>
    <scope>NUCLEOTIDE SEQUENCE [LARGE SCALE GENOMIC DNA]</scope>
    <source>
        <strain evidence="2 3">G233</strain>
    </source>
</reference>
<proteinExistence type="predicted"/>
<feature type="domain" description="VapC45 PIN like" evidence="1">
    <location>
        <begin position="1"/>
        <end position="85"/>
    </location>
</feature>
<keyword evidence="3" id="KW-1185">Reference proteome</keyword>
<evidence type="ECO:0000313" key="3">
    <source>
        <dbReference type="Proteomes" id="UP000223071"/>
    </source>
</evidence>
<dbReference type="InterPro" id="IPR041375">
    <property type="entry name" value="VapC45_PIN-like"/>
</dbReference>
<dbReference type="AlphaFoldDB" id="A0A2A9HE79"/>
<sequence length="130" mass="14678">MRLFFDESMGTKVPGALLHIGVPGAEDIERPKRGGPIQQGAADPAWLRWVGQHGYLGLSEDTAILQSVALVDLIRLSNCGLVFLKTGQAPRWEVLRLLLIRWEWLQAVERDVPRPFAFVLGRNRRARRVL</sequence>
<name>A0A2A9HE79_TEPT2</name>
<dbReference type="Pfam" id="PF18478">
    <property type="entry name" value="PIN_10"/>
    <property type="match status" value="1"/>
</dbReference>